<dbReference type="GO" id="GO:0008233">
    <property type="term" value="F:peptidase activity"/>
    <property type="evidence" value="ECO:0007669"/>
    <property type="project" value="UniProtKB-KW"/>
</dbReference>
<keyword evidence="1" id="KW-0645">Protease</keyword>
<reference evidence="1" key="2">
    <citation type="submission" date="2023-05" db="EMBL/GenBank/DDBJ databases">
        <authorList>
            <person name="Schelkunov M.I."/>
        </authorList>
    </citation>
    <scope>NUCLEOTIDE SEQUENCE</scope>
    <source>
        <strain evidence="1">Hsosn_3</strain>
        <tissue evidence="1">Leaf</tissue>
    </source>
</reference>
<organism evidence="1 2">
    <name type="scientific">Heracleum sosnowskyi</name>
    <dbReference type="NCBI Taxonomy" id="360622"/>
    <lineage>
        <taxon>Eukaryota</taxon>
        <taxon>Viridiplantae</taxon>
        <taxon>Streptophyta</taxon>
        <taxon>Embryophyta</taxon>
        <taxon>Tracheophyta</taxon>
        <taxon>Spermatophyta</taxon>
        <taxon>Magnoliopsida</taxon>
        <taxon>eudicotyledons</taxon>
        <taxon>Gunneridae</taxon>
        <taxon>Pentapetalae</taxon>
        <taxon>asterids</taxon>
        <taxon>campanulids</taxon>
        <taxon>Apiales</taxon>
        <taxon>Apiaceae</taxon>
        <taxon>Apioideae</taxon>
        <taxon>apioid superclade</taxon>
        <taxon>Tordylieae</taxon>
        <taxon>Tordyliinae</taxon>
        <taxon>Heracleum</taxon>
    </lineage>
</organism>
<keyword evidence="2" id="KW-1185">Reference proteome</keyword>
<proteinExistence type="predicted"/>
<comment type="caution">
    <text evidence="1">The sequence shown here is derived from an EMBL/GenBank/DDBJ whole genome shotgun (WGS) entry which is preliminary data.</text>
</comment>
<keyword evidence="1" id="KW-0378">Hydrolase</keyword>
<protein>
    <submittedName>
        <fullName evidence="1">ATP-dependent Clp protease proteolytic subunit like</fullName>
    </submittedName>
</protein>
<sequence>MASEITEEEDEDGCFIIKTEAHRNKIRQIIEHQKSLYFSSSASLSYSSTVASCSSSASSRTSSSLLKLMKGGNTSLRRLFEMEHTSLATHMKEYSGSPIIKPILLWGSDTDDGICDDPWMTFKKVETVDAFNSPYGSASEGSFIDREFAYQKSRHKWRKRKLNRTKTFRRLPRFIQWTCRAFRFRFRLRCIRIMICGRIY</sequence>
<dbReference type="AlphaFoldDB" id="A0AAD8J829"/>
<gene>
    <name evidence="1" type="ORF">POM88_008126</name>
</gene>
<name>A0AAD8J829_9APIA</name>
<dbReference type="EMBL" id="JAUIZM010000002">
    <property type="protein sequence ID" value="KAK1398263.1"/>
    <property type="molecule type" value="Genomic_DNA"/>
</dbReference>
<dbReference type="GO" id="GO:0006508">
    <property type="term" value="P:proteolysis"/>
    <property type="evidence" value="ECO:0007669"/>
    <property type="project" value="UniProtKB-KW"/>
</dbReference>
<evidence type="ECO:0000313" key="2">
    <source>
        <dbReference type="Proteomes" id="UP001237642"/>
    </source>
</evidence>
<reference evidence="1" key="1">
    <citation type="submission" date="2023-02" db="EMBL/GenBank/DDBJ databases">
        <title>Genome of toxic invasive species Heracleum sosnowskyi carries increased number of genes despite the absence of recent whole-genome duplications.</title>
        <authorList>
            <person name="Schelkunov M."/>
            <person name="Shtratnikova V."/>
            <person name="Makarenko M."/>
            <person name="Klepikova A."/>
            <person name="Omelchenko D."/>
            <person name="Novikova G."/>
            <person name="Obukhova E."/>
            <person name="Bogdanov V."/>
            <person name="Penin A."/>
            <person name="Logacheva M."/>
        </authorList>
    </citation>
    <scope>NUCLEOTIDE SEQUENCE</scope>
    <source>
        <strain evidence="1">Hsosn_3</strain>
        <tissue evidence="1">Leaf</tissue>
    </source>
</reference>
<accession>A0AAD8J829</accession>
<dbReference type="Proteomes" id="UP001237642">
    <property type="component" value="Unassembled WGS sequence"/>
</dbReference>
<evidence type="ECO:0000313" key="1">
    <source>
        <dbReference type="EMBL" id="KAK1398263.1"/>
    </source>
</evidence>